<feature type="signal peptide" evidence="2">
    <location>
        <begin position="1"/>
        <end position="27"/>
    </location>
</feature>
<protein>
    <submittedName>
        <fullName evidence="3">Uncharacterized protein</fullName>
    </submittedName>
</protein>
<comment type="caution">
    <text evidence="3">The sequence shown here is derived from an EMBL/GenBank/DDBJ whole genome shotgun (WGS) entry which is preliminary data.</text>
</comment>
<gene>
    <name evidence="3" type="ORF">BCR33DRAFT_16021</name>
</gene>
<name>A0A1Y2CRM1_9FUNG</name>
<proteinExistence type="predicted"/>
<evidence type="ECO:0000313" key="4">
    <source>
        <dbReference type="Proteomes" id="UP000193642"/>
    </source>
</evidence>
<feature type="compositionally biased region" description="Polar residues" evidence="1">
    <location>
        <begin position="75"/>
        <end position="84"/>
    </location>
</feature>
<sequence length="150" mass="16601">MRHGVLRACRTWMAMMCWGSCLDVVDNDTDVQMDDASETRGVETPSHRTEAGDPRSDTRRKAPGPHRSDGVMRLSRSSTPQLNNEIESTGSISGISDTLFESDDSSDASQSHFLVAKDSDTWQNSSGDHSTQVDQDLLHSDFMLIFGHQL</sequence>
<keyword evidence="2" id="KW-0732">Signal</keyword>
<evidence type="ECO:0000256" key="2">
    <source>
        <dbReference type="SAM" id="SignalP"/>
    </source>
</evidence>
<reference evidence="3 4" key="1">
    <citation type="submission" date="2016-07" db="EMBL/GenBank/DDBJ databases">
        <title>Pervasive Adenine N6-methylation of Active Genes in Fungi.</title>
        <authorList>
            <consortium name="DOE Joint Genome Institute"/>
            <person name="Mondo S.J."/>
            <person name="Dannebaum R.O."/>
            <person name="Kuo R.C."/>
            <person name="Labutti K."/>
            <person name="Haridas S."/>
            <person name="Kuo A."/>
            <person name="Salamov A."/>
            <person name="Ahrendt S.R."/>
            <person name="Lipzen A."/>
            <person name="Sullivan W."/>
            <person name="Andreopoulos W.B."/>
            <person name="Clum A."/>
            <person name="Lindquist E."/>
            <person name="Daum C."/>
            <person name="Ramamoorthy G.K."/>
            <person name="Gryganskyi A."/>
            <person name="Culley D."/>
            <person name="Magnuson J.K."/>
            <person name="James T.Y."/>
            <person name="O'Malley M.A."/>
            <person name="Stajich J.E."/>
            <person name="Spatafora J.W."/>
            <person name="Visel A."/>
            <person name="Grigoriev I.V."/>
        </authorList>
    </citation>
    <scope>NUCLEOTIDE SEQUENCE [LARGE SCALE GENOMIC DNA]</scope>
    <source>
        <strain evidence="3 4">JEL800</strain>
    </source>
</reference>
<keyword evidence="4" id="KW-1185">Reference proteome</keyword>
<evidence type="ECO:0000256" key="1">
    <source>
        <dbReference type="SAM" id="MobiDB-lite"/>
    </source>
</evidence>
<feature type="compositionally biased region" description="Low complexity" evidence="1">
    <location>
        <begin position="85"/>
        <end position="96"/>
    </location>
</feature>
<dbReference type="EMBL" id="MCGO01000010">
    <property type="protein sequence ID" value="ORY49005.1"/>
    <property type="molecule type" value="Genomic_DNA"/>
</dbReference>
<dbReference type="AlphaFoldDB" id="A0A1Y2CRM1"/>
<organism evidence="3 4">
    <name type="scientific">Rhizoclosmatium globosum</name>
    <dbReference type="NCBI Taxonomy" id="329046"/>
    <lineage>
        <taxon>Eukaryota</taxon>
        <taxon>Fungi</taxon>
        <taxon>Fungi incertae sedis</taxon>
        <taxon>Chytridiomycota</taxon>
        <taxon>Chytridiomycota incertae sedis</taxon>
        <taxon>Chytridiomycetes</taxon>
        <taxon>Chytridiales</taxon>
        <taxon>Chytriomycetaceae</taxon>
        <taxon>Rhizoclosmatium</taxon>
    </lineage>
</organism>
<accession>A0A1Y2CRM1</accession>
<feature type="chain" id="PRO_5012779233" evidence="2">
    <location>
        <begin position="28"/>
        <end position="150"/>
    </location>
</feature>
<dbReference type="Proteomes" id="UP000193642">
    <property type="component" value="Unassembled WGS sequence"/>
</dbReference>
<feature type="region of interest" description="Disordered" evidence="1">
    <location>
        <begin position="35"/>
        <end position="107"/>
    </location>
</feature>
<feature type="compositionally biased region" description="Basic and acidic residues" evidence="1">
    <location>
        <begin position="37"/>
        <end position="70"/>
    </location>
</feature>
<evidence type="ECO:0000313" key="3">
    <source>
        <dbReference type="EMBL" id="ORY49005.1"/>
    </source>
</evidence>